<comment type="caution">
    <text evidence="2">The sequence shown here is derived from an EMBL/GenBank/DDBJ whole genome shotgun (WGS) entry which is preliminary data.</text>
</comment>
<sequence>MTTQNEAILAASAQTAEHQAAPKVVSKAELSNYIGYKAQPTQWHQVTQAQIDQFADCTLDHQFIHVDPEKAKNTPFGTTIAHGFLTLSLLSHFAEQYSITIEGAYMGINSGFDKIRFLQPVKVGSNIRAHATIVSIDETKPGQYRVKTDVSVEIEGVDTPALIAEWVGIQLVK</sequence>
<proteinExistence type="predicted"/>
<accession>A0A3E0TQR0</accession>
<dbReference type="OrthoDB" id="9801735at2"/>
<dbReference type="Gene3D" id="3.10.129.10">
    <property type="entry name" value="Hotdog Thioesterase"/>
    <property type="match status" value="1"/>
</dbReference>
<dbReference type="RefSeq" id="WP_116008047.1">
    <property type="nucleotide sequence ID" value="NZ_QUOU01000001.1"/>
</dbReference>
<dbReference type="InterPro" id="IPR002539">
    <property type="entry name" value="MaoC-like_dom"/>
</dbReference>
<dbReference type="CDD" id="cd03450">
    <property type="entry name" value="NodN"/>
    <property type="match status" value="1"/>
</dbReference>
<dbReference type="Pfam" id="PF01575">
    <property type="entry name" value="MaoC_dehydratas"/>
    <property type="match status" value="1"/>
</dbReference>
<dbReference type="EMBL" id="QUOU01000001">
    <property type="protein sequence ID" value="REL26946.1"/>
    <property type="molecule type" value="Genomic_DNA"/>
</dbReference>
<protein>
    <submittedName>
        <fullName evidence="2">MaoC family dehydratase</fullName>
    </submittedName>
</protein>
<evidence type="ECO:0000313" key="3">
    <source>
        <dbReference type="Proteomes" id="UP000256478"/>
    </source>
</evidence>
<dbReference type="SUPFAM" id="SSF54637">
    <property type="entry name" value="Thioesterase/thiol ester dehydrase-isomerase"/>
    <property type="match status" value="1"/>
</dbReference>
<dbReference type="PANTHER" id="PTHR42993">
    <property type="entry name" value="MAOC-LIKE DEHYDRATASE DOMAIN-CONTAINING PROTEIN"/>
    <property type="match status" value="1"/>
</dbReference>
<organism evidence="2 3">
    <name type="scientific">Thalassotalea euphylliae</name>
    <dbReference type="NCBI Taxonomy" id="1655234"/>
    <lineage>
        <taxon>Bacteria</taxon>
        <taxon>Pseudomonadati</taxon>
        <taxon>Pseudomonadota</taxon>
        <taxon>Gammaproteobacteria</taxon>
        <taxon>Alteromonadales</taxon>
        <taxon>Colwelliaceae</taxon>
        <taxon>Thalassotalea</taxon>
    </lineage>
</organism>
<dbReference type="PANTHER" id="PTHR42993:SF1">
    <property type="entry name" value="MAOC-LIKE DEHYDRATASE DOMAIN-CONTAINING PROTEIN"/>
    <property type="match status" value="1"/>
</dbReference>
<evidence type="ECO:0000259" key="1">
    <source>
        <dbReference type="Pfam" id="PF01575"/>
    </source>
</evidence>
<dbReference type="AlphaFoldDB" id="A0A3E0TQR0"/>
<dbReference type="InterPro" id="IPR029069">
    <property type="entry name" value="HotDog_dom_sf"/>
</dbReference>
<gene>
    <name evidence="2" type="ORF">DXX93_10435</name>
</gene>
<dbReference type="Proteomes" id="UP000256478">
    <property type="component" value="Unassembled WGS sequence"/>
</dbReference>
<feature type="domain" description="MaoC-like" evidence="1">
    <location>
        <begin position="32"/>
        <end position="148"/>
    </location>
</feature>
<name>A0A3E0TQR0_9GAMM</name>
<dbReference type="InterPro" id="IPR039375">
    <property type="entry name" value="NodN-like"/>
</dbReference>
<reference evidence="2 3" key="1">
    <citation type="submission" date="2018-08" db="EMBL/GenBank/DDBJ databases">
        <title>Thalassotalea euphylliae genome.</title>
        <authorList>
            <person name="Summers S."/>
            <person name="Rice S.A."/>
            <person name="Freckelton M.L."/>
            <person name="Nedved B.T."/>
            <person name="Hadfield M.G."/>
        </authorList>
    </citation>
    <scope>NUCLEOTIDE SEQUENCE [LARGE SCALE GENOMIC DNA]</scope>
    <source>
        <strain evidence="2 3">H1</strain>
    </source>
</reference>
<evidence type="ECO:0000313" key="2">
    <source>
        <dbReference type="EMBL" id="REL26946.1"/>
    </source>
</evidence>